<comment type="similarity">
    <text evidence="2">Belongs to the D-isomer specific 2-hydroxyacid dehydrogenase family.</text>
</comment>
<dbReference type="STRING" id="1095630.A0A2J6SPS1"/>
<dbReference type="InterPro" id="IPR029752">
    <property type="entry name" value="D-isomer_DH_CS1"/>
</dbReference>
<organism evidence="5 6">
    <name type="scientific">Hyaloscypha bicolor E</name>
    <dbReference type="NCBI Taxonomy" id="1095630"/>
    <lineage>
        <taxon>Eukaryota</taxon>
        <taxon>Fungi</taxon>
        <taxon>Dikarya</taxon>
        <taxon>Ascomycota</taxon>
        <taxon>Pezizomycotina</taxon>
        <taxon>Leotiomycetes</taxon>
        <taxon>Helotiales</taxon>
        <taxon>Hyaloscyphaceae</taxon>
        <taxon>Hyaloscypha</taxon>
        <taxon>Hyaloscypha bicolor</taxon>
    </lineage>
</organism>
<dbReference type="AlphaFoldDB" id="A0A2J6SPS1"/>
<sequence length="360" mass="39600">MASTSGSKPIVLHIGDPVKWNTAFYDIFSKDFTVLRPSLEERQRDAFMKGLKEGKWGNFSAIFRPFWNTGGEMGRWDKEMIPLIPKSCKIFASAGAGFDWADVDILAERGIVYCNSALASTEAVADFAIFLILATFRNLNWCTTAARSSATDFTYCHQNTAALSHNPRGNNLGVIGLGNIGFEIARKAYLAFGMKIKYFDVIRKSKSKEAEIEAEFFTDVDAMLAISDCVVLATPASPDGRKLITKERLSKMKKGSRFVNIARGVLVDEEALADAVEDGTLVGVGLDVHENEPKVSERLKRLREVNLTAHNAGGTLETHIGFEELAMRNIDAVLKGKEPLTPVNKHLIIVPASKIGKVKL</sequence>
<protein>
    <submittedName>
        <fullName evidence="5">D-isomer-specific 2-hydroxyacid dehydrogenase-like protein</fullName>
    </submittedName>
</protein>
<feature type="domain" description="D-isomer specific 2-hydroxyacid dehydrogenase catalytic" evidence="3">
    <location>
        <begin position="77"/>
        <end position="344"/>
    </location>
</feature>
<proteinExistence type="inferred from homology"/>
<dbReference type="InterPro" id="IPR050223">
    <property type="entry name" value="D-isomer_2-hydroxyacid_DH"/>
</dbReference>
<keyword evidence="6" id="KW-1185">Reference proteome</keyword>
<evidence type="ECO:0000259" key="3">
    <source>
        <dbReference type="Pfam" id="PF00389"/>
    </source>
</evidence>
<dbReference type="Pfam" id="PF00389">
    <property type="entry name" value="2-Hacid_dh"/>
    <property type="match status" value="1"/>
</dbReference>
<evidence type="ECO:0000313" key="5">
    <source>
        <dbReference type="EMBL" id="PMD52775.1"/>
    </source>
</evidence>
<dbReference type="PANTHER" id="PTHR10996">
    <property type="entry name" value="2-HYDROXYACID DEHYDROGENASE-RELATED"/>
    <property type="match status" value="1"/>
</dbReference>
<gene>
    <name evidence="5" type="ORF">K444DRAFT_619485</name>
</gene>
<dbReference type="InParanoid" id="A0A2J6SPS1"/>
<dbReference type="InterPro" id="IPR006139">
    <property type="entry name" value="D-isomer_2_OHA_DH_cat_dom"/>
</dbReference>
<reference evidence="5 6" key="1">
    <citation type="submission" date="2016-04" db="EMBL/GenBank/DDBJ databases">
        <title>A degradative enzymes factory behind the ericoid mycorrhizal symbiosis.</title>
        <authorList>
            <consortium name="DOE Joint Genome Institute"/>
            <person name="Martino E."/>
            <person name="Morin E."/>
            <person name="Grelet G."/>
            <person name="Kuo A."/>
            <person name="Kohler A."/>
            <person name="Daghino S."/>
            <person name="Barry K."/>
            <person name="Choi C."/>
            <person name="Cichocki N."/>
            <person name="Clum A."/>
            <person name="Copeland A."/>
            <person name="Hainaut M."/>
            <person name="Haridas S."/>
            <person name="Labutti K."/>
            <person name="Lindquist E."/>
            <person name="Lipzen A."/>
            <person name="Khouja H.-R."/>
            <person name="Murat C."/>
            <person name="Ohm R."/>
            <person name="Olson A."/>
            <person name="Spatafora J."/>
            <person name="Veneault-Fourrey C."/>
            <person name="Henrissat B."/>
            <person name="Grigoriev I."/>
            <person name="Martin F."/>
            <person name="Perotto S."/>
        </authorList>
    </citation>
    <scope>NUCLEOTIDE SEQUENCE [LARGE SCALE GENOMIC DNA]</scope>
    <source>
        <strain evidence="5 6">E</strain>
    </source>
</reference>
<dbReference type="GO" id="GO:0051287">
    <property type="term" value="F:NAD binding"/>
    <property type="evidence" value="ECO:0007669"/>
    <property type="project" value="InterPro"/>
</dbReference>
<evidence type="ECO:0000256" key="1">
    <source>
        <dbReference type="ARBA" id="ARBA00023002"/>
    </source>
</evidence>
<dbReference type="SUPFAM" id="SSF52283">
    <property type="entry name" value="Formate/glycerate dehydrogenase catalytic domain-like"/>
    <property type="match status" value="1"/>
</dbReference>
<evidence type="ECO:0000259" key="4">
    <source>
        <dbReference type="Pfam" id="PF02826"/>
    </source>
</evidence>
<feature type="domain" description="D-isomer specific 2-hydroxyacid dehydrogenase NAD-binding" evidence="4">
    <location>
        <begin position="130"/>
        <end position="312"/>
    </location>
</feature>
<dbReference type="SUPFAM" id="SSF51735">
    <property type="entry name" value="NAD(P)-binding Rossmann-fold domains"/>
    <property type="match status" value="1"/>
</dbReference>
<dbReference type="PROSITE" id="PS00065">
    <property type="entry name" value="D_2_HYDROXYACID_DH_1"/>
    <property type="match status" value="1"/>
</dbReference>
<dbReference type="GO" id="GO:0016618">
    <property type="term" value="F:hydroxypyruvate reductase [NAD(P)H] activity"/>
    <property type="evidence" value="ECO:0007669"/>
    <property type="project" value="TreeGrafter"/>
</dbReference>
<dbReference type="Pfam" id="PF02826">
    <property type="entry name" value="2-Hacid_dh_C"/>
    <property type="match status" value="1"/>
</dbReference>
<dbReference type="GO" id="GO:0005829">
    <property type="term" value="C:cytosol"/>
    <property type="evidence" value="ECO:0007669"/>
    <property type="project" value="TreeGrafter"/>
</dbReference>
<dbReference type="EMBL" id="KZ613895">
    <property type="protein sequence ID" value="PMD52775.1"/>
    <property type="molecule type" value="Genomic_DNA"/>
</dbReference>
<dbReference type="Proteomes" id="UP000235371">
    <property type="component" value="Unassembled WGS sequence"/>
</dbReference>
<dbReference type="FunFam" id="3.40.50.720:FF:000526">
    <property type="entry name" value="D-mandelate dehydrogenase, putative"/>
    <property type="match status" value="1"/>
</dbReference>
<evidence type="ECO:0000256" key="2">
    <source>
        <dbReference type="RuleBase" id="RU003719"/>
    </source>
</evidence>
<dbReference type="RefSeq" id="XP_024729679.1">
    <property type="nucleotide sequence ID" value="XM_024881524.1"/>
</dbReference>
<dbReference type="GO" id="GO:0030267">
    <property type="term" value="F:glyoxylate reductase (NADPH) activity"/>
    <property type="evidence" value="ECO:0007669"/>
    <property type="project" value="TreeGrafter"/>
</dbReference>
<dbReference type="InterPro" id="IPR036291">
    <property type="entry name" value="NAD(P)-bd_dom_sf"/>
</dbReference>
<dbReference type="PROSITE" id="PS00671">
    <property type="entry name" value="D_2_HYDROXYACID_DH_3"/>
    <property type="match status" value="1"/>
</dbReference>
<dbReference type="GeneID" id="36589601"/>
<dbReference type="OrthoDB" id="9991913at2759"/>
<accession>A0A2J6SPS1</accession>
<dbReference type="InterPro" id="IPR006140">
    <property type="entry name" value="D-isomer_DH_NAD-bd"/>
</dbReference>
<dbReference type="PANTHER" id="PTHR10996:SF281">
    <property type="entry name" value="D-ISOMER SPECIFIC 2-HYDROXYACID DEHYDROGENASE NAD-BINDING DOMAIN-CONTAINING PROTEIN-RELATED"/>
    <property type="match status" value="1"/>
</dbReference>
<name>A0A2J6SPS1_9HELO</name>
<evidence type="ECO:0000313" key="6">
    <source>
        <dbReference type="Proteomes" id="UP000235371"/>
    </source>
</evidence>
<dbReference type="Gene3D" id="3.40.50.720">
    <property type="entry name" value="NAD(P)-binding Rossmann-like Domain"/>
    <property type="match status" value="2"/>
</dbReference>
<dbReference type="InterPro" id="IPR029753">
    <property type="entry name" value="D-isomer_DH_CS"/>
</dbReference>
<dbReference type="CDD" id="cd12168">
    <property type="entry name" value="Mand_dh_like"/>
    <property type="match status" value="1"/>
</dbReference>
<keyword evidence="1 2" id="KW-0560">Oxidoreductase</keyword>